<dbReference type="PaxDb" id="3880-AES80800"/>
<dbReference type="GO" id="GO:0017110">
    <property type="term" value="F:nucleoside diphosphate phosphatase activity"/>
    <property type="evidence" value="ECO:0000318"/>
    <property type="project" value="GO_Central"/>
</dbReference>
<reference evidence="7 10" key="1">
    <citation type="journal article" date="2011" name="Nature">
        <title>The Medicago genome provides insight into the evolution of rhizobial symbioses.</title>
        <authorList>
            <person name="Young N.D."/>
            <person name="Debelle F."/>
            <person name="Oldroyd G.E."/>
            <person name="Geurts R."/>
            <person name="Cannon S.B."/>
            <person name="Udvardi M.K."/>
            <person name="Benedito V.A."/>
            <person name="Mayer K.F."/>
            <person name="Gouzy J."/>
            <person name="Schoof H."/>
            <person name="Van de Peer Y."/>
            <person name="Proost S."/>
            <person name="Cook D.R."/>
            <person name="Meyers B.C."/>
            <person name="Spannagl M."/>
            <person name="Cheung F."/>
            <person name="De Mita S."/>
            <person name="Krishnakumar V."/>
            <person name="Gundlach H."/>
            <person name="Zhou S."/>
            <person name="Mudge J."/>
            <person name="Bharti A.K."/>
            <person name="Murray J.D."/>
            <person name="Naoumkina M.A."/>
            <person name="Rosen B."/>
            <person name="Silverstein K.A."/>
            <person name="Tang H."/>
            <person name="Rombauts S."/>
            <person name="Zhao P.X."/>
            <person name="Zhou P."/>
            <person name="Barbe V."/>
            <person name="Bardou P."/>
            <person name="Bechner M."/>
            <person name="Bellec A."/>
            <person name="Berger A."/>
            <person name="Berges H."/>
            <person name="Bidwell S."/>
            <person name="Bisseling T."/>
            <person name="Choisne N."/>
            <person name="Couloux A."/>
            <person name="Denny R."/>
            <person name="Deshpande S."/>
            <person name="Dai X."/>
            <person name="Doyle J.J."/>
            <person name="Dudez A.M."/>
            <person name="Farmer A.D."/>
            <person name="Fouteau S."/>
            <person name="Franken C."/>
            <person name="Gibelin C."/>
            <person name="Gish J."/>
            <person name="Goldstein S."/>
            <person name="Gonzalez A.J."/>
            <person name="Green P.J."/>
            <person name="Hallab A."/>
            <person name="Hartog M."/>
            <person name="Hua A."/>
            <person name="Humphray S.J."/>
            <person name="Jeong D.H."/>
            <person name="Jing Y."/>
            <person name="Jocker A."/>
            <person name="Kenton S.M."/>
            <person name="Kim D.J."/>
            <person name="Klee K."/>
            <person name="Lai H."/>
            <person name="Lang C."/>
            <person name="Lin S."/>
            <person name="Macmil S.L."/>
            <person name="Magdelenat G."/>
            <person name="Matthews L."/>
            <person name="McCorrison J."/>
            <person name="Monaghan E.L."/>
            <person name="Mun J.H."/>
            <person name="Najar F.Z."/>
            <person name="Nicholson C."/>
            <person name="Noirot C."/>
            <person name="O'Bleness M."/>
            <person name="Paule C.R."/>
            <person name="Poulain J."/>
            <person name="Prion F."/>
            <person name="Qin B."/>
            <person name="Qu C."/>
            <person name="Retzel E.F."/>
            <person name="Riddle C."/>
            <person name="Sallet E."/>
            <person name="Samain S."/>
            <person name="Samson N."/>
            <person name="Sanders I."/>
            <person name="Saurat O."/>
            <person name="Scarpelli C."/>
            <person name="Schiex T."/>
            <person name="Segurens B."/>
            <person name="Severin A.J."/>
            <person name="Sherrier D.J."/>
            <person name="Shi R."/>
            <person name="Sims S."/>
            <person name="Singer S.R."/>
            <person name="Sinharoy S."/>
            <person name="Sterck L."/>
            <person name="Viollet A."/>
            <person name="Wang B.B."/>
            <person name="Wang K."/>
            <person name="Wang M."/>
            <person name="Wang X."/>
            <person name="Warfsmann J."/>
            <person name="Weissenbach J."/>
            <person name="White D.D."/>
            <person name="White J.D."/>
            <person name="Wiley G.B."/>
            <person name="Wincker P."/>
            <person name="Xing Y."/>
            <person name="Yang L."/>
            <person name="Yao Z."/>
            <person name="Ying F."/>
            <person name="Zhai J."/>
            <person name="Zhou L."/>
            <person name="Zuber A."/>
            <person name="Denarie J."/>
            <person name="Dixon R.A."/>
            <person name="May G.D."/>
            <person name="Schwartz D.C."/>
            <person name="Rogers J."/>
            <person name="Quetier F."/>
            <person name="Town C.D."/>
            <person name="Roe B.A."/>
        </authorList>
    </citation>
    <scope>NUCLEOTIDE SEQUENCE [LARGE SCALE GENOMIC DNA]</scope>
    <source>
        <strain evidence="7">A17</strain>
        <strain evidence="9 10">cv. Jemalong A17</strain>
    </source>
</reference>
<dbReference type="ExpressionAtlas" id="G7KZC3">
    <property type="expression patterns" value="differential"/>
</dbReference>
<dbReference type="EC" id="3.6.1.15" evidence="8"/>
<evidence type="ECO:0000313" key="7">
    <source>
        <dbReference type="EMBL" id="AES80800.1"/>
    </source>
</evidence>
<dbReference type="GO" id="GO:0005524">
    <property type="term" value="F:ATP binding"/>
    <property type="evidence" value="ECO:0007669"/>
    <property type="project" value="UniProtKB-KW"/>
</dbReference>
<sequence>MEFLITLITTVLLLLMPAITSSQYLGNNLLTNRKIFQKQETISSYAVVFDAGSTGSRIHVYHFDQNLDLLHIGKDVEFFNKITPGLSSYANDPEQAAKSLIPLLQQAENVVPIDLHHKTPIRLGATAGLRLLNGDASEKILQAVRDMFSNRSTFNVQPDAVSIIDGTQEGSYLWVTVNYALGNLGKKYTKTVGVMDLGGGSVQMAYAVSKKTAKNAPKVADGVDPYIKKLVLKGKPYDLYVHSYLHFGREASRAEIMKVTRSSPNPCLLAGFDGTYTYAGEEFKAKAPASGANFNGCKKIIRKALKLNYPCPYQNCTFGGIWNGGGGNGQKHLFASSSFFYLPEDVGMVDPKTPNFKIRPVDLVSEAKKACALNFEDAKSTYPFLAKKNIASYVCMDLIYQYVLLVDGFGLDPLQEITSGKEIEYQDAVLEAAWPLGNAVEAISSLPKFERMMYFV</sequence>
<dbReference type="OMA" id="GEQYEAM"/>
<dbReference type="GO" id="GO:0017111">
    <property type="term" value="F:ribonucleoside triphosphate phosphatase activity"/>
    <property type="evidence" value="ECO:0007669"/>
    <property type="project" value="UniProtKB-EC"/>
</dbReference>
<reference evidence="8" key="4">
    <citation type="journal article" date="2018" name="Nat. Plants">
        <title>Whole-genome landscape of Medicago truncatula symbiotic genes.</title>
        <authorList>
            <person name="Pecrix Y."/>
            <person name="Gamas P."/>
            <person name="Carrere S."/>
        </authorList>
    </citation>
    <scope>NUCLEOTIDE SEQUENCE</scope>
    <source>
        <tissue evidence="8">Leaves</tissue>
    </source>
</reference>
<keyword evidence="6" id="KW-0732">Signal</keyword>
<keyword evidence="4" id="KW-0547">Nucleotide-binding</keyword>
<evidence type="ECO:0000313" key="8">
    <source>
        <dbReference type="EMBL" id="RHN47428.1"/>
    </source>
</evidence>
<feature type="signal peptide" evidence="6">
    <location>
        <begin position="1"/>
        <end position="22"/>
    </location>
</feature>
<organism evidence="7 10">
    <name type="scientific">Medicago truncatula</name>
    <name type="common">Barrel medic</name>
    <name type="synonym">Medicago tribuloides</name>
    <dbReference type="NCBI Taxonomy" id="3880"/>
    <lineage>
        <taxon>Eukaryota</taxon>
        <taxon>Viridiplantae</taxon>
        <taxon>Streptophyta</taxon>
        <taxon>Embryophyta</taxon>
        <taxon>Tracheophyta</taxon>
        <taxon>Spermatophyta</taxon>
        <taxon>Magnoliopsida</taxon>
        <taxon>eudicotyledons</taxon>
        <taxon>Gunneridae</taxon>
        <taxon>Pentapetalae</taxon>
        <taxon>rosids</taxon>
        <taxon>fabids</taxon>
        <taxon>Fabales</taxon>
        <taxon>Fabaceae</taxon>
        <taxon>Papilionoideae</taxon>
        <taxon>50 kb inversion clade</taxon>
        <taxon>NPAAA clade</taxon>
        <taxon>Hologalegina</taxon>
        <taxon>IRL clade</taxon>
        <taxon>Trifolieae</taxon>
        <taxon>Medicago</taxon>
    </lineage>
</organism>
<evidence type="ECO:0000256" key="1">
    <source>
        <dbReference type="ARBA" id="ARBA00009283"/>
    </source>
</evidence>
<dbReference type="KEGG" id="mtr:11441027"/>
<protein>
    <submittedName>
        <fullName evidence="7">Nod factor-binding lectin-nucleotide phosphohydrolase</fullName>
    </submittedName>
    <submittedName>
        <fullName evidence="8">Nucleoside-triphosphatase</fullName>
        <ecNumber evidence="8">3.6.1.15</ecNumber>
    </submittedName>
</protein>
<dbReference type="FunFam" id="3.30.420.40:FF:000052">
    <property type="entry name" value="Ectonucleoside triphosphate diphosphohydrolase 5"/>
    <property type="match status" value="1"/>
</dbReference>
<dbReference type="STRING" id="3880.G7KZC3"/>
<dbReference type="EnsemblPlants" id="AES80800">
    <property type="protein sequence ID" value="AES80800"/>
    <property type="gene ID" value="MTR_7g085120"/>
</dbReference>
<dbReference type="OrthoDB" id="6372431at2759"/>
<evidence type="ECO:0000313" key="9">
    <source>
        <dbReference type="EnsemblPlants" id="AES80800"/>
    </source>
</evidence>
<dbReference type="PANTHER" id="PTHR11782">
    <property type="entry name" value="ADENOSINE/GUANOSINE DIPHOSPHATASE"/>
    <property type="match status" value="1"/>
</dbReference>
<dbReference type="PANTHER" id="PTHR11782:SF80">
    <property type="entry name" value="GDA1_CD39 NUCLEOSIDE PHOSPHATASE FAMILY PROTEIN"/>
    <property type="match status" value="1"/>
</dbReference>
<dbReference type="Pfam" id="PF01150">
    <property type="entry name" value="GDA1_CD39"/>
    <property type="match status" value="1"/>
</dbReference>
<evidence type="ECO:0000256" key="6">
    <source>
        <dbReference type="SAM" id="SignalP"/>
    </source>
</evidence>
<gene>
    <name evidence="9" type="primary">11441027</name>
    <name evidence="7" type="ordered locus">MTR_7g085120</name>
    <name evidence="8" type="ORF">MtrunA17_Chr7g0252881</name>
</gene>
<dbReference type="GO" id="GO:0016020">
    <property type="term" value="C:membrane"/>
    <property type="evidence" value="ECO:0000318"/>
    <property type="project" value="GO_Central"/>
</dbReference>
<evidence type="ECO:0000256" key="2">
    <source>
        <dbReference type="ARBA" id="ARBA00022801"/>
    </source>
</evidence>
<name>G7KZC3_MEDTR</name>
<evidence type="ECO:0000256" key="3">
    <source>
        <dbReference type="PIRSR" id="PIRSR600407-1"/>
    </source>
</evidence>
<reference evidence="7 10" key="2">
    <citation type="journal article" date="2014" name="BMC Genomics">
        <title>An improved genome release (version Mt4.0) for the model legume Medicago truncatula.</title>
        <authorList>
            <person name="Tang H."/>
            <person name="Krishnakumar V."/>
            <person name="Bidwell S."/>
            <person name="Rosen B."/>
            <person name="Chan A."/>
            <person name="Zhou S."/>
            <person name="Gentzbittel L."/>
            <person name="Childs K.L."/>
            <person name="Yandell M."/>
            <person name="Gundlach H."/>
            <person name="Mayer K.F."/>
            <person name="Schwartz D.C."/>
            <person name="Town C.D."/>
        </authorList>
    </citation>
    <scope>GENOME REANNOTATION</scope>
    <source>
        <strain evidence="7">A17</strain>
        <strain evidence="9 10">cv. Jemalong A17</strain>
    </source>
</reference>
<keyword evidence="10" id="KW-1185">Reference proteome</keyword>
<dbReference type="AlphaFoldDB" id="G7KZC3"/>
<feature type="chain" id="PRO_5014573942" evidence="6">
    <location>
        <begin position="23"/>
        <end position="456"/>
    </location>
</feature>
<dbReference type="Gramene" id="rna42027">
    <property type="protein sequence ID" value="RHN47428.1"/>
    <property type="gene ID" value="gene42027"/>
</dbReference>
<reference evidence="9" key="3">
    <citation type="submission" date="2015-04" db="UniProtKB">
        <authorList>
            <consortium name="EnsemblPlants"/>
        </authorList>
    </citation>
    <scope>IDENTIFICATION</scope>
    <source>
        <strain evidence="9">cv. Jemalong A17</strain>
    </source>
</reference>
<dbReference type="Gene3D" id="3.30.420.150">
    <property type="entry name" value="Exopolyphosphatase. Domain 2"/>
    <property type="match status" value="1"/>
</dbReference>
<evidence type="ECO:0000256" key="5">
    <source>
        <dbReference type="RuleBase" id="RU003833"/>
    </source>
</evidence>
<feature type="binding site" evidence="4">
    <location>
        <begin position="199"/>
        <end position="203"/>
    </location>
    <ligand>
        <name>ATP</name>
        <dbReference type="ChEBI" id="CHEBI:30616"/>
    </ligand>
</feature>
<accession>G7KZC3</accession>
<evidence type="ECO:0000256" key="4">
    <source>
        <dbReference type="PIRSR" id="PIRSR600407-2"/>
    </source>
</evidence>
<feature type="active site" description="Proton acceptor" evidence="3">
    <location>
        <position position="169"/>
    </location>
</feature>
<dbReference type="EMBL" id="CM001223">
    <property type="protein sequence ID" value="AES80800.1"/>
    <property type="molecule type" value="Genomic_DNA"/>
</dbReference>
<dbReference type="Proteomes" id="UP000265566">
    <property type="component" value="Chromosome 7"/>
</dbReference>
<dbReference type="EMBL" id="PSQE01000007">
    <property type="protein sequence ID" value="RHN47428.1"/>
    <property type="molecule type" value="Genomic_DNA"/>
</dbReference>
<dbReference type="Proteomes" id="UP000002051">
    <property type="component" value="Unassembled WGS sequence"/>
</dbReference>
<comment type="similarity">
    <text evidence="1 5">Belongs to the GDA1/CD39 NTPase family.</text>
</comment>
<dbReference type="PROSITE" id="PS01238">
    <property type="entry name" value="GDA1_CD39_NTPASE"/>
    <property type="match status" value="1"/>
</dbReference>
<dbReference type="InterPro" id="IPR000407">
    <property type="entry name" value="GDA1_CD39_NTPase"/>
</dbReference>
<evidence type="ECO:0000313" key="10">
    <source>
        <dbReference type="Proteomes" id="UP000002051"/>
    </source>
</evidence>
<proteinExistence type="inferred from homology"/>
<keyword evidence="4" id="KW-0067">ATP-binding</keyword>
<dbReference type="eggNOG" id="KOG1385">
    <property type="taxonomic scope" value="Eukaryota"/>
</dbReference>
<dbReference type="FunFam" id="3.30.420.150:FF:000008">
    <property type="entry name" value="Apyrase 1"/>
    <property type="match status" value="1"/>
</dbReference>
<dbReference type="HOGENOM" id="CLU_010246_0_0_1"/>
<dbReference type="CDD" id="cd24041">
    <property type="entry name" value="ASKHA_NBD_AtAPY1-like"/>
    <property type="match status" value="1"/>
</dbReference>
<dbReference type="Gene3D" id="3.30.420.40">
    <property type="match status" value="1"/>
</dbReference>
<dbReference type="GO" id="GO:0009134">
    <property type="term" value="P:nucleoside diphosphate catabolic process"/>
    <property type="evidence" value="ECO:0000318"/>
    <property type="project" value="GO_Central"/>
</dbReference>
<keyword evidence="2 5" id="KW-0378">Hydrolase</keyword>